<dbReference type="GO" id="GO:0009307">
    <property type="term" value="P:DNA restriction-modification system"/>
    <property type="evidence" value="ECO:0007669"/>
    <property type="project" value="InterPro"/>
</dbReference>
<dbReference type="Proteomes" id="UP000001064">
    <property type="component" value="Unassembled WGS sequence"/>
</dbReference>
<dbReference type="InterPro" id="IPR007560">
    <property type="entry name" value="Restrct_endonuc_IV_Mrr"/>
</dbReference>
<dbReference type="FunCoup" id="F1A0J4">
    <property type="interactions" value="229"/>
</dbReference>
<dbReference type="GO" id="GO:0006281">
    <property type="term" value="P:DNA repair"/>
    <property type="evidence" value="ECO:0007669"/>
    <property type="project" value="UniProtKB-ARBA"/>
</dbReference>
<dbReference type="GO" id="GO:0003677">
    <property type="term" value="F:DNA binding"/>
    <property type="evidence" value="ECO:0007669"/>
    <property type="project" value="InterPro"/>
</dbReference>
<accession>F1A0J4</accession>
<protein>
    <recommendedName>
        <fullName evidence="2">Restriction endonuclease type IV Mrr domain-containing protein</fullName>
    </recommendedName>
</protein>
<dbReference type="SUPFAM" id="SSF52980">
    <property type="entry name" value="Restriction endonuclease-like"/>
    <property type="match status" value="1"/>
</dbReference>
<dbReference type="EMBL" id="GL871341">
    <property type="protein sequence ID" value="EGC30287.1"/>
    <property type="molecule type" value="Genomic_DNA"/>
</dbReference>
<dbReference type="eggNOG" id="ENOG502RHQQ">
    <property type="taxonomic scope" value="Eukaryota"/>
</dbReference>
<keyword evidence="1" id="KW-0472">Membrane</keyword>
<dbReference type="RefSeq" id="XP_003293190.1">
    <property type="nucleotide sequence ID" value="XM_003293142.1"/>
</dbReference>
<dbReference type="InParanoid" id="F1A0J4"/>
<dbReference type="Pfam" id="PF04471">
    <property type="entry name" value="Mrr_cat"/>
    <property type="match status" value="1"/>
</dbReference>
<dbReference type="Gene3D" id="3.40.1350.10">
    <property type="match status" value="1"/>
</dbReference>
<dbReference type="InterPro" id="IPR011856">
    <property type="entry name" value="tRNA_endonuc-like_dom_sf"/>
</dbReference>
<gene>
    <name evidence="3" type="ORF">DICPUDRAFT_83762</name>
</gene>
<name>F1A0J4_DICPU</name>
<dbReference type="KEGG" id="dpp:DICPUDRAFT_83762"/>
<dbReference type="OMA" id="KTYVECK"/>
<keyword evidence="4" id="KW-1185">Reference proteome</keyword>
<evidence type="ECO:0000313" key="4">
    <source>
        <dbReference type="Proteomes" id="UP000001064"/>
    </source>
</evidence>
<dbReference type="AlphaFoldDB" id="F1A0J4"/>
<evidence type="ECO:0000256" key="1">
    <source>
        <dbReference type="SAM" id="Phobius"/>
    </source>
</evidence>
<feature type="domain" description="Restriction endonuclease type IV Mrr" evidence="2">
    <location>
        <begin position="20"/>
        <end position="129"/>
    </location>
</feature>
<dbReference type="GeneID" id="10510810"/>
<feature type="transmembrane region" description="Helical" evidence="1">
    <location>
        <begin position="136"/>
        <end position="160"/>
    </location>
</feature>
<evidence type="ECO:0000313" key="3">
    <source>
        <dbReference type="EMBL" id="EGC30287.1"/>
    </source>
</evidence>
<dbReference type="VEuPathDB" id="AmoebaDB:DICPUDRAFT_83762"/>
<organism evidence="3 4">
    <name type="scientific">Dictyostelium purpureum</name>
    <name type="common">Slime mold</name>
    <dbReference type="NCBI Taxonomy" id="5786"/>
    <lineage>
        <taxon>Eukaryota</taxon>
        <taxon>Amoebozoa</taxon>
        <taxon>Evosea</taxon>
        <taxon>Eumycetozoa</taxon>
        <taxon>Dictyostelia</taxon>
        <taxon>Dictyosteliales</taxon>
        <taxon>Dictyosteliaceae</taxon>
        <taxon>Dictyostelium</taxon>
    </lineage>
</organism>
<keyword evidence="1" id="KW-1133">Transmembrane helix</keyword>
<dbReference type="InterPro" id="IPR011335">
    <property type="entry name" value="Restrct_endonuc-II-like"/>
</dbReference>
<dbReference type="GO" id="GO:0004519">
    <property type="term" value="F:endonuclease activity"/>
    <property type="evidence" value="ECO:0007669"/>
    <property type="project" value="InterPro"/>
</dbReference>
<reference evidence="4" key="1">
    <citation type="journal article" date="2011" name="Genome Biol.">
        <title>Comparative genomics of the social amoebae Dictyostelium discoideum and Dictyostelium purpureum.</title>
        <authorList>
            <consortium name="US DOE Joint Genome Institute (JGI-PGF)"/>
            <person name="Sucgang R."/>
            <person name="Kuo A."/>
            <person name="Tian X."/>
            <person name="Salerno W."/>
            <person name="Parikh A."/>
            <person name="Feasley C.L."/>
            <person name="Dalin E."/>
            <person name="Tu H."/>
            <person name="Huang E."/>
            <person name="Barry K."/>
            <person name="Lindquist E."/>
            <person name="Shapiro H."/>
            <person name="Bruce D."/>
            <person name="Schmutz J."/>
            <person name="Salamov A."/>
            <person name="Fey P."/>
            <person name="Gaudet P."/>
            <person name="Anjard C."/>
            <person name="Babu M.M."/>
            <person name="Basu S."/>
            <person name="Bushmanova Y."/>
            <person name="van der Wel H."/>
            <person name="Katoh-Kurasawa M."/>
            <person name="Dinh C."/>
            <person name="Coutinho P.M."/>
            <person name="Saito T."/>
            <person name="Elias M."/>
            <person name="Schaap P."/>
            <person name="Kay R.R."/>
            <person name="Henrissat B."/>
            <person name="Eichinger L."/>
            <person name="Rivero F."/>
            <person name="Putnam N.H."/>
            <person name="West C.M."/>
            <person name="Loomis W.F."/>
            <person name="Chisholm R.L."/>
            <person name="Shaulsky G."/>
            <person name="Strassmann J.E."/>
            <person name="Queller D.C."/>
            <person name="Kuspa A."/>
            <person name="Grigoriev I.V."/>
        </authorList>
    </citation>
    <scope>NUCLEOTIDE SEQUENCE [LARGE SCALE GENOMIC DNA]</scope>
    <source>
        <strain evidence="4">QSDP1</strain>
    </source>
</reference>
<dbReference type="OrthoDB" id="16938at2759"/>
<sequence length="178" mass="20602">MIWGAIKRKSTSLFSKNKNKLKGMRFEERVERMLNKRLCFNVKKNVILKDGHGNISEIDLMYGIFFKTYVECKCYDSTPVPLKDVAKFKEVLALNNISSRRGLFITNNTYVPRAVTIGIKTIDGDQLKKMEKRAPLVAISKSIFILTGFVFGLGCLDIIIKHYQKNFEEGRRRRENPF</sequence>
<proteinExistence type="predicted"/>
<keyword evidence="1" id="KW-0812">Transmembrane</keyword>
<evidence type="ECO:0000259" key="2">
    <source>
        <dbReference type="Pfam" id="PF04471"/>
    </source>
</evidence>